<gene>
    <name evidence="1" type="ORF">FHP91_01715</name>
</gene>
<reference evidence="1 2" key="1">
    <citation type="submission" date="2019-07" db="EMBL/GenBank/DDBJ databases">
        <title>The pathways for chlorine oxyanion respiration interact through the shared metabolite chlorate.</title>
        <authorList>
            <person name="Barnum T.P."/>
            <person name="Cheng Y."/>
            <person name="Hill K.A."/>
            <person name="Lucas L.N."/>
            <person name="Carlson H.K."/>
            <person name="Coates J.D."/>
        </authorList>
    </citation>
    <scope>NUCLEOTIDE SEQUENCE [LARGE SCALE GENOMIC DNA]</scope>
    <source>
        <strain evidence="1 2">SFB-3</strain>
    </source>
</reference>
<keyword evidence="2" id="KW-1185">Reference proteome</keyword>
<evidence type="ECO:0000313" key="1">
    <source>
        <dbReference type="EMBL" id="TVO59455.1"/>
    </source>
</evidence>
<dbReference type="EMBL" id="VMNK01000002">
    <property type="protein sequence ID" value="TVO59455.1"/>
    <property type="molecule type" value="Genomic_DNA"/>
</dbReference>
<dbReference type="RefSeq" id="WP_144307964.1">
    <property type="nucleotide sequence ID" value="NZ_VMNK01000002.1"/>
</dbReference>
<dbReference type="OrthoDB" id="3880322at2"/>
<sequence>MQMVLIDPELWKRTRAGARAGRGFRYQDAVTAWLATLTWNGEASWKVVVPEGLDDVTLHGADFELRVQIKSRHDPQGTFTQAEAAKYLAKSAENLPYGWDEDSRFKLALVLERPVEGLLPTGWSTSLSDSGQSLNELTHYLSVLIGENSTVSTEAFLARAHLIVEAEPIERGCSALRTSRLPPAAARLAFQQLREQAGSIADANYTASATAPVTLDQTDVQMRIDRVTSVIDPLGYVELTAGLAELADFGAAVPTEGFYRGVNVVPGHVGAGLVFNRPNLMTDVLAGLEAKRFTLVAGPSGAGKSGLAWLAAHRTRHAVRWYRVRELPPSGVARLLQLARLLEARPQRPVGFVIDDVGRQETAGWDALVREIEAEDSILAIGTVREEDIFLLATATRTPTVRPALDEELAFRIWSALQESGSVAFSHWREPFELSHGLLLEFTHLLSAGKRLEETIREQVRRRLVENRGDELILLRTVSFASAQAAAVDPILLRFQSRLDETRFAKALQRLVDEHAVRLRPDGALTGLHEIRSTYLDEAIQEFLMEPRRTALLAAVEALVPDAFAGFIVRVLQKWPTEENALIEGLALRLKPHETACWTSIFHGLGLATADRVADKWLEISRAAGIDDRLSSFMFMLALGNREFTGIKGFEVVSKARREFADVDVTDLRKSLIDRMADSVQKPELDLDGANELAAALLPIAGCKSRPTIRPLPKPDDLAEAPIKELITFLTTVRETGVEAARKLVELLGGTEALLERMFQEMDWVTRPALASKDGLCCVSSYVRFIHPEIQPDLNDEVVRLCEAMAAVVPEAELLVSDVLTADGSSFGLGGEALHSKHLSRSALPAPARVAWNRAQIRAIQRLVAAPVETGRTTSLANAIVELESRLREAGDYFCRMEAPGPKWKLSLKVRGLLTDFVQPPTADEVVSGPLDKGKLKNSDKPYDFVMGLQQLIADLTEDDVKRPDLLVVRTAGLINDADSLLLPELWRMTSEPPIEAITRTRAVLRNLRAVLGDVVADSTRRRRLAARFRSTSRHHAILHRAAEEACRRAENAVEIRRNTIRQAMGAIGLDVEVFSRRLPEDGGYEWPCVEFAVLLRVETLVDWMATGDSFASAATSLEGFHRIAYGAVLGDRIAPMGMSFLQSLHPYPDFADEWAASLPYPPIDDDGLRNFDRTLDAIVTMSTVVAHCGRELNASERGYFDLVAERASLGFQTFSAQLNDEPNEVLAQAASQLAQLFERVDAEFSGADSHTLAAELMEGTVGGSLNDLTLEVLAARISLIELAASEEASLDSDGV</sequence>
<proteinExistence type="predicted"/>
<dbReference type="SUPFAM" id="SSF52540">
    <property type="entry name" value="P-loop containing nucleoside triphosphate hydrolases"/>
    <property type="match status" value="1"/>
</dbReference>
<protein>
    <submittedName>
        <fullName evidence="1">Uncharacterized protein</fullName>
    </submittedName>
</protein>
<organism evidence="1 2">
    <name type="scientific">Denitromonas halophila</name>
    <dbReference type="NCBI Taxonomy" id="1629404"/>
    <lineage>
        <taxon>Bacteria</taxon>
        <taxon>Pseudomonadati</taxon>
        <taxon>Pseudomonadota</taxon>
        <taxon>Betaproteobacteria</taxon>
        <taxon>Rhodocyclales</taxon>
        <taxon>Zoogloeaceae</taxon>
        <taxon>Denitromonas</taxon>
    </lineage>
</organism>
<dbReference type="Proteomes" id="UP000319502">
    <property type="component" value="Unassembled WGS sequence"/>
</dbReference>
<comment type="caution">
    <text evidence="1">The sequence shown here is derived from an EMBL/GenBank/DDBJ whole genome shotgun (WGS) entry which is preliminary data.</text>
</comment>
<evidence type="ECO:0000313" key="2">
    <source>
        <dbReference type="Proteomes" id="UP000319502"/>
    </source>
</evidence>
<dbReference type="InterPro" id="IPR027417">
    <property type="entry name" value="P-loop_NTPase"/>
</dbReference>
<accession>A0A557R2R9</accession>
<name>A0A557R2R9_9RHOO</name>